<dbReference type="PANTHER" id="PTHR33492:SF11">
    <property type="entry name" value="OS04G0670900 PROTEIN"/>
    <property type="match status" value="1"/>
</dbReference>
<evidence type="ECO:0000313" key="3">
    <source>
        <dbReference type="Proteomes" id="UP001605036"/>
    </source>
</evidence>
<evidence type="ECO:0000313" key="2">
    <source>
        <dbReference type="EMBL" id="KAL2621135.1"/>
    </source>
</evidence>
<protein>
    <recommendedName>
        <fullName evidence="4">No apical meristem-associated C-terminal domain-containing protein</fullName>
    </recommendedName>
</protein>
<feature type="region of interest" description="Disordered" evidence="1">
    <location>
        <begin position="167"/>
        <end position="239"/>
    </location>
</feature>
<evidence type="ECO:0008006" key="4">
    <source>
        <dbReference type="Google" id="ProtNLM"/>
    </source>
</evidence>
<evidence type="ECO:0000256" key="1">
    <source>
        <dbReference type="SAM" id="MobiDB-lite"/>
    </source>
</evidence>
<comment type="caution">
    <text evidence="2">The sequence shown here is derived from an EMBL/GenBank/DDBJ whole genome shotgun (WGS) entry which is preliminary data.</text>
</comment>
<feature type="compositionally biased region" description="Polar residues" evidence="1">
    <location>
        <begin position="183"/>
        <end position="198"/>
    </location>
</feature>
<accession>A0ABD1Y302</accession>
<dbReference type="AlphaFoldDB" id="A0ABD1Y302"/>
<sequence length="438" mass="48951">MSMQVHPTQPAAVQRVSVTGPSSAIEDALDGVGAQHSRSRTSTIFNWDHQASLFLIDSKRQEWEEFESTSAHRGVMVTVVEKWQKVQERLAHNDVFAYVSQIRSKWQRLASDFKKVANWNKQLGNEPYSSLFVKDSQDNKLPKNFPGDIFDAMDVWMHRRHLVNAGGVSKSGHSVVDGDIHTPTDSINRTPEQNDQDSPNNNEEEAPVEQPPAVPPSGRSLPPDATGVSNSGKRKKSVAKQDAVVDAIADFNTQLVDVERSRQACESKCEENNRKCQAIVDEREVSFQTWQMLMEEKKLEAAEKRNNNICSTLELCPPDSSILIGVLCAIQTVLEYYEEEEEMLSEEPAKRLKTGGIYLPATLALSRCFLAIIAQFLLLPSTIASDDWFGIGESTVQEIMREGVEAIIAKLGPEYLKWPSTSKMIKVSNGFQLRKGFA</sequence>
<organism evidence="2 3">
    <name type="scientific">Riccia fluitans</name>
    <dbReference type="NCBI Taxonomy" id="41844"/>
    <lineage>
        <taxon>Eukaryota</taxon>
        <taxon>Viridiplantae</taxon>
        <taxon>Streptophyta</taxon>
        <taxon>Embryophyta</taxon>
        <taxon>Marchantiophyta</taxon>
        <taxon>Marchantiopsida</taxon>
        <taxon>Marchantiidae</taxon>
        <taxon>Marchantiales</taxon>
        <taxon>Ricciaceae</taxon>
        <taxon>Riccia</taxon>
    </lineage>
</organism>
<dbReference type="EMBL" id="JBHFFA010000006">
    <property type="protein sequence ID" value="KAL2621135.1"/>
    <property type="molecule type" value="Genomic_DNA"/>
</dbReference>
<name>A0ABD1Y302_9MARC</name>
<gene>
    <name evidence="2" type="ORF">R1flu_001340</name>
</gene>
<dbReference type="Proteomes" id="UP001605036">
    <property type="component" value="Unassembled WGS sequence"/>
</dbReference>
<reference evidence="2 3" key="1">
    <citation type="submission" date="2024-09" db="EMBL/GenBank/DDBJ databases">
        <title>Chromosome-scale assembly of Riccia fluitans.</title>
        <authorList>
            <person name="Paukszto L."/>
            <person name="Sawicki J."/>
            <person name="Karawczyk K."/>
            <person name="Piernik-Szablinska J."/>
            <person name="Szczecinska M."/>
            <person name="Mazdziarz M."/>
        </authorList>
    </citation>
    <scope>NUCLEOTIDE SEQUENCE [LARGE SCALE GENOMIC DNA]</scope>
    <source>
        <strain evidence="2">Rf_01</strain>
        <tissue evidence="2">Aerial parts of the thallus</tissue>
    </source>
</reference>
<dbReference type="PANTHER" id="PTHR33492">
    <property type="entry name" value="OSJNBA0043A12.37 PROTEIN-RELATED"/>
    <property type="match status" value="1"/>
</dbReference>
<proteinExistence type="predicted"/>
<keyword evidence="3" id="KW-1185">Reference proteome</keyword>